<protein>
    <submittedName>
        <fullName evidence="2">Uncharacterized protein</fullName>
    </submittedName>
</protein>
<gene>
    <name evidence="2" type="ORF">GCM10009119_02580</name>
</gene>
<dbReference type="RefSeq" id="WP_343847991.1">
    <property type="nucleotide sequence ID" value="NZ_BAAAFI010000002.1"/>
</dbReference>
<proteinExistence type="predicted"/>
<comment type="caution">
    <text evidence="2">The sequence shown here is derived from an EMBL/GenBank/DDBJ whole genome shotgun (WGS) entry which is preliminary data.</text>
</comment>
<accession>A0ABN1MVV6</accession>
<name>A0ABN1MVV6_9BACT</name>
<evidence type="ECO:0000313" key="3">
    <source>
        <dbReference type="Proteomes" id="UP001500469"/>
    </source>
</evidence>
<sequence>MKNYLTSVGVVTGILIVFVTLIQLQVAELLAWGIFLASPVFLIWMVWTVLTAPVDVPETFDEQWYQDRPELKRKG</sequence>
<evidence type="ECO:0000256" key="1">
    <source>
        <dbReference type="SAM" id="Phobius"/>
    </source>
</evidence>
<keyword evidence="1" id="KW-0472">Membrane</keyword>
<reference evidence="2 3" key="1">
    <citation type="journal article" date="2019" name="Int. J. Syst. Evol. Microbiol.">
        <title>The Global Catalogue of Microorganisms (GCM) 10K type strain sequencing project: providing services to taxonomists for standard genome sequencing and annotation.</title>
        <authorList>
            <consortium name="The Broad Institute Genomics Platform"/>
            <consortium name="The Broad Institute Genome Sequencing Center for Infectious Disease"/>
            <person name="Wu L."/>
            <person name="Ma J."/>
        </authorList>
    </citation>
    <scope>NUCLEOTIDE SEQUENCE [LARGE SCALE GENOMIC DNA]</scope>
    <source>
        <strain evidence="2 3">JCM 16112</strain>
    </source>
</reference>
<feature type="transmembrane region" description="Helical" evidence="1">
    <location>
        <begin position="6"/>
        <end position="22"/>
    </location>
</feature>
<dbReference type="EMBL" id="BAAAFI010000002">
    <property type="protein sequence ID" value="GAA0877290.1"/>
    <property type="molecule type" value="Genomic_DNA"/>
</dbReference>
<keyword evidence="1" id="KW-1133">Transmembrane helix</keyword>
<feature type="transmembrane region" description="Helical" evidence="1">
    <location>
        <begin position="29"/>
        <end position="50"/>
    </location>
</feature>
<evidence type="ECO:0000313" key="2">
    <source>
        <dbReference type="EMBL" id="GAA0877290.1"/>
    </source>
</evidence>
<organism evidence="2 3">
    <name type="scientific">Algoriphagus jejuensis</name>
    <dbReference type="NCBI Taxonomy" id="419934"/>
    <lineage>
        <taxon>Bacteria</taxon>
        <taxon>Pseudomonadati</taxon>
        <taxon>Bacteroidota</taxon>
        <taxon>Cytophagia</taxon>
        <taxon>Cytophagales</taxon>
        <taxon>Cyclobacteriaceae</taxon>
        <taxon>Algoriphagus</taxon>
    </lineage>
</organism>
<keyword evidence="1" id="KW-0812">Transmembrane</keyword>
<dbReference type="Proteomes" id="UP001500469">
    <property type="component" value="Unassembled WGS sequence"/>
</dbReference>
<keyword evidence="3" id="KW-1185">Reference proteome</keyword>